<name>A0A1H9R284_BUTFI</name>
<keyword evidence="9" id="KW-0762">Sugar transport</keyword>
<evidence type="ECO:0000256" key="1">
    <source>
        <dbReference type="ARBA" id="ARBA00004651"/>
    </source>
</evidence>
<keyword evidence="5 7" id="KW-1133">Transmembrane helix</keyword>
<organism evidence="9 10">
    <name type="scientific">Butyrivibrio fibrisolvens</name>
    <dbReference type="NCBI Taxonomy" id="831"/>
    <lineage>
        <taxon>Bacteria</taxon>
        <taxon>Bacillati</taxon>
        <taxon>Bacillota</taxon>
        <taxon>Clostridia</taxon>
        <taxon>Lachnospirales</taxon>
        <taxon>Lachnospiraceae</taxon>
        <taxon>Butyrivibrio</taxon>
    </lineage>
</organism>
<dbReference type="OrthoDB" id="42615at2"/>
<dbReference type="RefSeq" id="WP_074755576.1">
    <property type="nucleotide sequence ID" value="NZ_FOGJ01000009.1"/>
</dbReference>
<accession>A0A1H9R284</accession>
<evidence type="ECO:0000313" key="10">
    <source>
        <dbReference type="Proteomes" id="UP000182584"/>
    </source>
</evidence>
<dbReference type="AlphaFoldDB" id="A0A1H9R284"/>
<comment type="subcellular location">
    <subcellularLocation>
        <location evidence="1 7">Cell membrane</location>
        <topology evidence="1 7">Multi-pass membrane protein</topology>
    </subcellularLocation>
</comment>
<evidence type="ECO:0000256" key="5">
    <source>
        <dbReference type="ARBA" id="ARBA00022989"/>
    </source>
</evidence>
<keyword evidence="2 7" id="KW-0813">Transport</keyword>
<evidence type="ECO:0000256" key="2">
    <source>
        <dbReference type="ARBA" id="ARBA00022448"/>
    </source>
</evidence>
<feature type="transmembrane region" description="Helical" evidence="7">
    <location>
        <begin position="12"/>
        <end position="40"/>
    </location>
</feature>
<feature type="transmembrane region" description="Helical" evidence="7">
    <location>
        <begin position="156"/>
        <end position="183"/>
    </location>
</feature>
<dbReference type="Proteomes" id="UP000182584">
    <property type="component" value="Unassembled WGS sequence"/>
</dbReference>
<keyword evidence="6 7" id="KW-0472">Membrane</keyword>
<dbReference type="PROSITE" id="PS50928">
    <property type="entry name" value="ABC_TM1"/>
    <property type="match status" value="1"/>
</dbReference>
<dbReference type="EMBL" id="FOGJ01000009">
    <property type="protein sequence ID" value="SER66824.1"/>
    <property type="molecule type" value="Genomic_DNA"/>
</dbReference>
<dbReference type="SUPFAM" id="SSF161098">
    <property type="entry name" value="MetI-like"/>
    <property type="match status" value="1"/>
</dbReference>
<feature type="transmembrane region" description="Helical" evidence="7">
    <location>
        <begin position="82"/>
        <end position="103"/>
    </location>
</feature>
<evidence type="ECO:0000256" key="6">
    <source>
        <dbReference type="ARBA" id="ARBA00023136"/>
    </source>
</evidence>
<dbReference type="InterPro" id="IPR051393">
    <property type="entry name" value="ABC_transporter_permease"/>
</dbReference>
<evidence type="ECO:0000256" key="7">
    <source>
        <dbReference type="RuleBase" id="RU363032"/>
    </source>
</evidence>
<dbReference type="PANTHER" id="PTHR30193:SF37">
    <property type="entry name" value="INNER MEMBRANE ABC TRANSPORTER PERMEASE PROTEIN YCJO"/>
    <property type="match status" value="1"/>
</dbReference>
<dbReference type="InterPro" id="IPR035906">
    <property type="entry name" value="MetI-like_sf"/>
</dbReference>
<feature type="transmembrane region" description="Helical" evidence="7">
    <location>
        <begin position="271"/>
        <end position="291"/>
    </location>
</feature>
<proteinExistence type="inferred from homology"/>
<reference evidence="9 10" key="1">
    <citation type="submission" date="2016-10" db="EMBL/GenBank/DDBJ databases">
        <authorList>
            <person name="de Groot N.N."/>
        </authorList>
    </citation>
    <scope>NUCLEOTIDE SEQUENCE [LARGE SCALE GENOMIC DNA]</scope>
    <source>
        <strain evidence="9 10">AR40</strain>
    </source>
</reference>
<feature type="domain" description="ABC transmembrane type-1" evidence="8">
    <location>
        <begin position="78"/>
        <end position="290"/>
    </location>
</feature>
<evidence type="ECO:0000259" key="8">
    <source>
        <dbReference type="PROSITE" id="PS50928"/>
    </source>
</evidence>
<gene>
    <name evidence="9" type="ORF">SAMN04487884_10918</name>
</gene>
<dbReference type="GO" id="GO:0005886">
    <property type="term" value="C:plasma membrane"/>
    <property type="evidence" value="ECO:0007669"/>
    <property type="project" value="UniProtKB-SubCell"/>
</dbReference>
<dbReference type="Gene3D" id="1.10.3720.10">
    <property type="entry name" value="MetI-like"/>
    <property type="match status" value="1"/>
</dbReference>
<comment type="similarity">
    <text evidence="7">Belongs to the binding-protein-dependent transport system permease family.</text>
</comment>
<sequence>MKEVPKKKFDPIPYLFIAPQIILFVIFFIIPAVMGIYAAFTRWDIFSPKLPEFIGFENFKEILFNEESTYYRFFRTGFTNTLIFVVISVPIGIVLPLLLAIAINQKPFGHSFFQSLFYMPTVLSISTVILTWYYMFNKNLGLINNVLGTKVNWLGIQPYAWIAIVLVTVWWTIGTNMVIYLAALNGVSQDVLEAAEVDGAGPVRKFFSIMLPSIRNQLAYTVVLTTVAQFNIYGQPLMLTGGGPNNSTNVLLMVIRDLAFPSFGGKSISGLASAMALMLGAVMIVIALLQYKFVGDEG</sequence>
<evidence type="ECO:0000256" key="4">
    <source>
        <dbReference type="ARBA" id="ARBA00022692"/>
    </source>
</evidence>
<evidence type="ECO:0000256" key="3">
    <source>
        <dbReference type="ARBA" id="ARBA00022475"/>
    </source>
</evidence>
<dbReference type="CDD" id="cd06261">
    <property type="entry name" value="TM_PBP2"/>
    <property type="match status" value="1"/>
</dbReference>
<dbReference type="PANTHER" id="PTHR30193">
    <property type="entry name" value="ABC TRANSPORTER PERMEASE PROTEIN"/>
    <property type="match status" value="1"/>
</dbReference>
<evidence type="ECO:0000313" key="9">
    <source>
        <dbReference type="EMBL" id="SER66824.1"/>
    </source>
</evidence>
<keyword evidence="3" id="KW-1003">Cell membrane</keyword>
<feature type="transmembrane region" description="Helical" evidence="7">
    <location>
        <begin position="115"/>
        <end position="136"/>
    </location>
</feature>
<dbReference type="InterPro" id="IPR000515">
    <property type="entry name" value="MetI-like"/>
</dbReference>
<dbReference type="GO" id="GO:0055085">
    <property type="term" value="P:transmembrane transport"/>
    <property type="evidence" value="ECO:0007669"/>
    <property type="project" value="InterPro"/>
</dbReference>
<keyword evidence="4 7" id="KW-0812">Transmembrane</keyword>
<protein>
    <submittedName>
        <fullName evidence="9">Multiple sugar transport system permease protein</fullName>
    </submittedName>
</protein>
<dbReference type="Pfam" id="PF00528">
    <property type="entry name" value="BPD_transp_1"/>
    <property type="match status" value="1"/>
</dbReference>